<keyword evidence="5 8" id="KW-0812">Transmembrane</keyword>
<comment type="caution">
    <text evidence="10">The sequence shown here is derived from an EMBL/GenBank/DDBJ whole genome shotgun (WGS) entry which is preliminary data.</text>
</comment>
<dbReference type="InterPro" id="IPR000515">
    <property type="entry name" value="MetI-like"/>
</dbReference>
<feature type="transmembrane region" description="Helical" evidence="8">
    <location>
        <begin position="122"/>
        <end position="142"/>
    </location>
</feature>
<evidence type="ECO:0000256" key="1">
    <source>
        <dbReference type="ARBA" id="ARBA00004651"/>
    </source>
</evidence>
<proteinExistence type="inferred from homology"/>
<dbReference type="Gene3D" id="1.10.3720.10">
    <property type="entry name" value="MetI-like"/>
    <property type="match status" value="1"/>
</dbReference>
<keyword evidence="7 8" id="KW-0472">Membrane</keyword>
<dbReference type="SUPFAM" id="SSF161098">
    <property type="entry name" value="MetI-like"/>
    <property type="match status" value="1"/>
</dbReference>
<evidence type="ECO:0000256" key="5">
    <source>
        <dbReference type="ARBA" id="ARBA00022692"/>
    </source>
</evidence>
<feature type="transmembrane region" description="Helical" evidence="8">
    <location>
        <begin position="217"/>
        <end position="242"/>
    </location>
</feature>
<evidence type="ECO:0000256" key="4">
    <source>
        <dbReference type="ARBA" id="ARBA00022475"/>
    </source>
</evidence>
<keyword evidence="4" id="KW-1003">Cell membrane</keyword>
<evidence type="ECO:0000256" key="6">
    <source>
        <dbReference type="ARBA" id="ARBA00022989"/>
    </source>
</evidence>
<feature type="domain" description="ABC transmembrane type-1" evidence="9">
    <location>
        <begin position="84"/>
        <end position="290"/>
    </location>
</feature>
<dbReference type="PROSITE" id="PS50928">
    <property type="entry name" value="ABC_TM1"/>
    <property type="match status" value="1"/>
</dbReference>
<evidence type="ECO:0000256" key="8">
    <source>
        <dbReference type="RuleBase" id="RU363032"/>
    </source>
</evidence>
<dbReference type="PANTHER" id="PTHR42929">
    <property type="entry name" value="INNER MEMBRANE ABC TRANSPORTER PERMEASE PROTEIN YDCU-RELATED-RELATED"/>
    <property type="match status" value="1"/>
</dbReference>
<evidence type="ECO:0000313" key="11">
    <source>
        <dbReference type="Proteomes" id="UP001156905"/>
    </source>
</evidence>
<evidence type="ECO:0000256" key="7">
    <source>
        <dbReference type="ARBA" id="ARBA00023136"/>
    </source>
</evidence>
<feature type="transmembrane region" description="Helical" evidence="8">
    <location>
        <begin position="88"/>
        <end position="110"/>
    </location>
</feature>
<organism evidence="10 11">
    <name type="scientific">Bradyrhizobium iriomotense</name>
    <dbReference type="NCBI Taxonomy" id="441950"/>
    <lineage>
        <taxon>Bacteria</taxon>
        <taxon>Pseudomonadati</taxon>
        <taxon>Pseudomonadota</taxon>
        <taxon>Alphaproteobacteria</taxon>
        <taxon>Hyphomicrobiales</taxon>
        <taxon>Nitrobacteraceae</taxon>
        <taxon>Bradyrhizobium</taxon>
    </lineage>
</organism>
<evidence type="ECO:0000313" key="10">
    <source>
        <dbReference type="EMBL" id="GLR91648.1"/>
    </source>
</evidence>
<dbReference type="Proteomes" id="UP001156905">
    <property type="component" value="Unassembled WGS sequence"/>
</dbReference>
<dbReference type="Pfam" id="PF00528">
    <property type="entry name" value="BPD_transp_1"/>
    <property type="match status" value="1"/>
</dbReference>
<accession>A0ABQ6BC39</accession>
<evidence type="ECO:0000256" key="2">
    <source>
        <dbReference type="ARBA" id="ARBA00007069"/>
    </source>
</evidence>
<feature type="transmembrane region" description="Helical" evidence="8">
    <location>
        <begin position="24"/>
        <end position="47"/>
    </location>
</feature>
<reference evidence="11" key="1">
    <citation type="journal article" date="2019" name="Int. J. Syst. Evol. Microbiol.">
        <title>The Global Catalogue of Microorganisms (GCM) 10K type strain sequencing project: providing services to taxonomists for standard genome sequencing and annotation.</title>
        <authorList>
            <consortium name="The Broad Institute Genomics Platform"/>
            <consortium name="The Broad Institute Genome Sequencing Center for Infectious Disease"/>
            <person name="Wu L."/>
            <person name="Ma J."/>
        </authorList>
    </citation>
    <scope>NUCLEOTIDE SEQUENCE [LARGE SCALE GENOMIC DNA]</scope>
    <source>
        <strain evidence="11">NBRC 102520</strain>
    </source>
</reference>
<comment type="subcellular location">
    <subcellularLocation>
        <location evidence="1 8">Cell membrane</location>
        <topology evidence="1 8">Multi-pass membrane protein</topology>
    </subcellularLocation>
</comment>
<dbReference type="PANTHER" id="PTHR42929:SF5">
    <property type="entry name" value="ABC TRANSPORTER PERMEASE PROTEIN"/>
    <property type="match status" value="1"/>
</dbReference>
<dbReference type="CDD" id="cd06261">
    <property type="entry name" value="TM_PBP2"/>
    <property type="match status" value="1"/>
</dbReference>
<protein>
    <submittedName>
        <fullName evidence="10">ABC transporter permease</fullName>
    </submittedName>
</protein>
<keyword evidence="6 8" id="KW-1133">Transmembrane helix</keyword>
<comment type="similarity">
    <text evidence="2">Belongs to the binding-protein-dependent transport system permease family. CysTW subfamily.</text>
</comment>
<feature type="transmembrane region" description="Helical" evidence="8">
    <location>
        <begin position="273"/>
        <end position="294"/>
    </location>
</feature>
<keyword evidence="11" id="KW-1185">Reference proteome</keyword>
<dbReference type="RefSeq" id="WP_284275202.1">
    <property type="nucleotide sequence ID" value="NZ_BSOW01000052.1"/>
</dbReference>
<name>A0ABQ6BC39_9BRAD</name>
<gene>
    <name evidence="10" type="ORF">GCM10007857_83660</name>
</gene>
<dbReference type="InterPro" id="IPR035906">
    <property type="entry name" value="MetI-like_sf"/>
</dbReference>
<keyword evidence="3 8" id="KW-0813">Transport</keyword>
<sequence>MLTQYAPATVKDRYVREPLLRHRIVTAALLLAPMVLLLVGFMVVPVLQLLRSSFLPSSHLLDGTGFSLVQYVRFFSDPYYSSVLLETFVDGLIVSLICLVLGFPMGYSLARLPPLARRWRTIIVIMPLTLSLVVIVFGWLIILGRNGLLNSVLTSLYIVSSPKQLLFTRPAVLVVLVQQFLPFMILSIMSVVTQINPVLEQAAANLRANRFVTFRKVIVPLAVPGILVGFNLVFVLSISAFITPRLIGGSRVAMLGSLIYERMMSELNWPSGAAMAFVLFVSGLGFTAAFNALAASRLIVGGRRYAL</sequence>
<dbReference type="EMBL" id="BSOW01000052">
    <property type="protein sequence ID" value="GLR91648.1"/>
    <property type="molecule type" value="Genomic_DNA"/>
</dbReference>
<evidence type="ECO:0000256" key="3">
    <source>
        <dbReference type="ARBA" id="ARBA00022448"/>
    </source>
</evidence>
<evidence type="ECO:0000259" key="9">
    <source>
        <dbReference type="PROSITE" id="PS50928"/>
    </source>
</evidence>
<feature type="transmembrane region" description="Helical" evidence="8">
    <location>
        <begin position="171"/>
        <end position="196"/>
    </location>
</feature>